<keyword evidence="4" id="KW-0769">Symport</keyword>
<evidence type="ECO:0000256" key="5">
    <source>
        <dbReference type="ARBA" id="ARBA00022989"/>
    </source>
</evidence>
<protein>
    <submittedName>
        <fullName evidence="8">Divalent metal cation transporter</fullName>
    </submittedName>
</protein>
<dbReference type="GO" id="GO:0005886">
    <property type="term" value="C:plasma membrane"/>
    <property type="evidence" value="ECO:0007669"/>
    <property type="project" value="TreeGrafter"/>
</dbReference>
<reference evidence="9" key="1">
    <citation type="submission" date="2019-08" db="EMBL/GenBank/DDBJ databases">
        <title>Seonamhaeicola sediminis sp. nov., isolated from marine sediment.</title>
        <authorList>
            <person name="Cao W.R."/>
        </authorList>
    </citation>
    <scope>NUCLEOTIDE SEQUENCE [LARGE SCALE GENOMIC DNA]</scope>
    <source>
        <strain evidence="9">Gy8</strain>
    </source>
</reference>
<feature type="transmembrane region" description="Helical" evidence="7">
    <location>
        <begin position="120"/>
        <end position="145"/>
    </location>
</feature>
<dbReference type="Proteomes" id="UP000321790">
    <property type="component" value="Unassembled WGS sequence"/>
</dbReference>
<gene>
    <name evidence="8" type="ORF">FUA26_00505</name>
</gene>
<feature type="transmembrane region" description="Helical" evidence="7">
    <location>
        <begin position="12"/>
        <end position="33"/>
    </location>
</feature>
<dbReference type="PANTHER" id="PTHR11706">
    <property type="entry name" value="SOLUTE CARRIER PROTEIN FAMILY 11 MEMBER"/>
    <property type="match status" value="1"/>
</dbReference>
<feature type="transmembrane region" description="Helical" evidence="7">
    <location>
        <begin position="154"/>
        <end position="173"/>
    </location>
</feature>
<sequence>MIKNWFKNLGPGPLLAAAFIGPGTITMCTIAGVSFGYALLWAMVISIIVTIVLQEMAARLGIITQKGLSEVIRTEIKSPVFKTFIVVLILSAIVIGNAAYEAGNISGAVLGLEAILVNPSLNLFGVTFKSFSLIIGALAFVLLYIGNYKVIERALITLVILMSLAFLTCAILTKPNVLDILKGAFIPKFPENGLLIIVGLIGTTVVPYNLFLHASLVKEKWQKISDLRIARKDTFVAVVLGGLVSMCIIISASAIQGESVSSAADLAKGLEPLFGSFSKYVLAIGLFAAGITSAITAPLAAAYVASGCLGWSSNLKSIKFRCVWMFILVLGVAFSSTNIKPIQIIKFAQVANGILLPVIAVILIYIMNKTSVLGKYKNNTKQNILGFLILGITILLSAVALGKVFL</sequence>
<evidence type="ECO:0000256" key="6">
    <source>
        <dbReference type="ARBA" id="ARBA00023136"/>
    </source>
</evidence>
<dbReference type="GO" id="GO:0015293">
    <property type="term" value="F:symporter activity"/>
    <property type="evidence" value="ECO:0007669"/>
    <property type="project" value="UniProtKB-KW"/>
</dbReference>
<evidence type="ECO:0000313" key="8">
    <source>
        <dbReference type="EMBL" id="TXE15022.1"/>
    </source>
</evidence>
<dbReference type="PRINTS" id="PR00447">
    <property type="entry name" value="NATRESASSCMP"/>
</dbReference>
<comment type="caution">
    <text evidence="8">The sequence shown here is derived from an EMBL/GenBank/DDBJ whole genome shotgun (WGS) entry which is preliminary data.</text>
</comment>
<dbReference type="GO" id="GO:0034755">
    <property type="term" value="P:iron ion transmembrane transport"/>
    <property type="evidence" value="ECO:0007669"/>
    <property type="project" value="TreeGrafter"/>
</dbReference>
<evidence type="ECO:0000256" key="1">
    <source>
        <dbReference type="ARBA" id="ARBA00004141"/>
    </source>
</evidence>
<accession>A0A5C7BAW0</accession>
<evidence type="ECO:0000256" key="3">
    <source>
        <dbReference type="ARBA" id="ARBA00022692"/>
    </source>
</evidence>
<feature type="transmembrane region" description="Helical" evidence="7">
    <location>
        <begin position="347"/>
        <end position="366"/>
    </location>
</feature>
<dbReference type="Pfam" id="PF01566">
    <property type="entry name" value="Nramp"/>
    <property type="match status" value="1"/>
</dbReference>
<name>A0A5C7BAW0_9FLAO</name>
<organism evidence="8 9">
    <name type="scientific">Seonamhaeicola algicola</name>
    <dbReference type="NCBI Taxonomy" id="1719036"/>
    <lineage>
        <taxon>Bacteria</taxon>
        <taxon>Pseudomonadati</taxon>
        <taxon>Bacteroidota</taxon>
        <taxon>Flavobacteriia</taxon>
        <taxon>Flavobacteriales</taxon>
        <taxon>Flavobacteriaceae</taxon>
    </lineage>
</organism>
<evidence type="ECO:0000256" key="7">
    <source>
        <dbReference type="SAM" id="Phobius"/>
    </source>
</evidence>
<dbReference type="NCBIfam" id="NF037982">
    <property type="entry name" value="Nramp_1"/>
    <property type="match status" value="1"/>
</dbReference>
<evidence type="ECO:0000256" key="2">
    <source>
        <dbReference type="ARBA" id="ARBA00022448"/>
    </source>
</evidence>
<dbReference type="InterPro" id="IPR001046">
    <property type="entry name" value="NRAMP_fam"/>
</dbReference>
<feature type="transmembrane region" description="Helical" evidence="7">
    <location>
        <begin position="235"/>
        <end position="255"/>
    </location>
</feature>
<dbReference type="GO" id="GO:0005384">
    <property type="term" value="F:manganese ion transmembrane transporter activity"/>
    <property type="evidence" value="ECO:0007669"/>
    <property type="project" value="TreeGrafter"/>
</dbReference>
<dbReference type="RefSeq" id="WP_147130406.1">
    <property type="nucleotide sequence ID" value="NZ_VOSC01000005.1"/>
</dbReference>
<dbReference type="PANTHER" id="PTHR11706:SF33">
    <property type="entry name" value="NATURAL RESISTANCE-ASSOCIATED MACROPHAGE PROTEIN 2"/>
    <property type="match status" value="1"/>
</dbReference>
<proteinExistence type="predicted"/>
<keyword evidence="6 7" id="KW-0472">Membrane</keyword>
<evidence type="ECO:0000256" key="4">
    <source>
        <dbReference type="ARBA" id="ARBA00022847"/>
    </source>
</evidence>
<feature type="transmembrane region" description="Helical" evidence="7">
    <location>
        <begin position="387"/>
        <end position="405"/>
    </location>
</feature>
<feature type="transmembrane region" description="Helical" evidence="7">
    <location>
        <begin position="318"/>
        <end position="335"/>
    </location>
</feature>
<keyword evidence="3 7" id="KW-0812">Transmembrane</keyword>
<evidence type="ECO:0000313" key="9">
    <source>
        <dbReference type="Proteomes" id="UP000321790"/>
    </source>
</evidence>
<feature type="transmembrane region" description="Helical" evidence="7">
    <location>
        <begin position="280"/>
        <end position="306"/>
    </location>
</feature>
<feature type="transmembrane region" description="Helical" evidence="7">
    <location>
        <begin position="39"/>
        <end position="58"/>
    </location>
</feature>
<keyword evidence="5 7" id="KW-1133">Transmembrane helix</keyword>
<dbReference type="EMBL" id="VOSC01000005">
    <property type="protein sequence ID" value="TXE15022.1"/>
    <property type="molecule type" value="Genomic_DNA"/>
</dbReference>
<feature type="transmembrane region" description="Helical" evidence="7">
    <location>
        <begin position="79"/>
        <end position="100"/>
    </location>
</feature>
<feature type="transmembrane region" description="Helical" evidence="7">
    <location>
        <begin position="193"/>
        <end position="214"/>
    </location>
</feature>
<keyword evidence="2" id="KW-0813">Transport</keyword>
<keyword evidence="9" id="KW-1185">Reference proteome</keyword>
<dbReference type="OrthoDB" id="9787548at2"/>
<dbReference type="AlphaFoldDB" id="A0A5C7BAW0"/>
<comment type="subcellular location">
    <subcellularLocation>
        <location evidence="1">Membrane</location>
        <topology evidence="1">Multi-pass membrane protein</topology>
    </subcellularLocation>
</comment>
<dbReference type="GO" id="GO:0015086">
    <property type="term" value="F:cadmium ion transmembrane transporter activity"/>
    <property type="evidence" value="ECO:0007669"/>
    <property type="project" value="TreeGrafter"/>
</dbReference>